<accession>A0ACC0H9U2</accession>
<evidence type="ECO:0000313" key="2">
    <source>
        <dbReference type="Proteomes" id="UP001060215"/>
    </source>
</evidence>
<proteinExistence type="predicted"/>
<protein>
    <submittedName>
        <fullName evidence="1">Uncharacterized protein</fullName>
    </submittedName>
</protein>
<keyword evidence="2" id="KW-1185">Reference proteome</keyword>
<comment type="caution">
    <text evidence="1">The sequence shown here is derived from an EMBL/GenBank/DDBJ whole genome shotgun (WGS) entry which is preliminary data.</text>
</comment>
<dbReference type="Proteomes" id="UP001060215">
    <property type="component" value="Chromosome 5"/>
</dbReference>
<sequence length="71" mass="8060">MSGEEDCNLRLWSIKSSELLFEDNFMGFVPSIVCWLKGTDLGAALVSLEIGVQSWCFVVKVTFCHYNLIIR</sequence>
<evidence type="ECO:0000313" key="1">
    <source>
        <dbReference type="EMBL" id="KAI8009643.1"/>
    </source>
</evidence>
<name>A0ACC0H9U2_9ERIC</name>
<reference evidence="1 2" key="1">
    <citation type="journal article" date="2022" name="Plant J.">
        <title>Chromosome-level genome of Camellia lanceoleosa provides a valuable resource for understanding genome evolution and self-incompatibility.</title>
        <authorList>
            <person name="Gong W."/>
            <person name="Xiao S."/>
            <person name="Wang L."/>
            <person name="Liao Z."/>
            <person name="Chang Y."/>
            <person name="Mo W."/>
            <person name="Hu G."/>
            <person name="Li W."/>
            <person name="Zhao G."/>
            <person name="Zhu H."/>
            <person name="Hu X."/>
            <person name="Ji K."/>
            <person name="Xiang X."/>
            <person name="Song Q."/>
            <person name="Yuan D."/>
            <person name="Jin S."/>
            <person name="Zhang L."/>
        </authorList>
    </citation>
    <scope>NUCLEOTIDE SEQUENCE [LARGE SCALE GENOMIC DNA]</scope>
    <source>
        <strain evidence="1">SQ_2022a</strain>
    </source>
</reference>
<gene>
    <name evidence="1" type="ORF">LOK49_LG06G00302</name>
</gene>
<organism evidence="1 2">
    <name type="scientific">Camellia lanceoleosa</name>
    <dbReference type="NCBI Taxonomy" id="1840588"/>
    <lineage>
        <taxon>Eukaryota</taxon>
        <taxon>Viridiplantae</taxon>
        <taxon>Streptophyta</taxon>
        <taxon>Embryophyta</taxon>
        <taxon>Tracheophyta</taxon>
        <taxon>Spermatophyta</taxon>
        <taxon>Magnoliopsida</taxon>
        <taxon>eudicotyledons</taxon>
        <taxon>Gunneridae</taxon>
        <taxon>Pentapetalae</taxon>
        <taxon>asterids</taxon>
        <taxon>Ericales</taxon>
        <taxon>Theaceae</taxon>
        <taxon>Camellia</taxon>
    </lineage>
</organism>
<dbReference type="EMBL" id="CM045762">
    <property type="protein sequence ID" value="KAI8009643.1"/>
    <property type="molecule type" value="Genomic_DNA"/>
</dbReference>